<comment type="caution">
    <text evidence="1">The sequence shown here is derived from an EMBL/GenBank/DDBJ whole genome shotgun (WGS) entry which is preliminary data.</text>
</comment>
<dbReference type="EMBL" id="WKKH01000072">
    <property type="protein sequence ID" value="MRX78762.1"/>
    <property type="molecule type" value="Genomic_DNA"/>
</dbReference>
<sequence length="231" mass="25731">MRTFGGIGGAGDLGDAFRTYEGRNIGEFWGKRFAGFTPEGKWTFFNKNGVAVPNAQINTSPFRDQTDLALIGNAIPKYYLSLGNTFTYKKFDLTIFLRSKLDFDVLNTVALSYGNKFGTQGNLLNSAFTKYAEINDTYMYSDYYLESGSFLKVDEVTLGYTFKFNDKAFRSLRVYAVGQNLALLTGYSGNDPDLIQDTGLGQEINGRSLGIDTRSPYPTTRQFVFGVNVGF</sequence>
<proteinExistence type="predicted"/>
<dbReference type="AlphaFoldDB" id="A0A7K0G543"/>
<reference evidence="1 2" key="1">
    <citation type="submission" date="2019-11" db="EMBL/GenBank/DDBJ databases">
        <title>Pedobacter petrophilus genome.</title>
        <authorList>
            <person name="Feldbauer M.J."/>
            <person name="Newman J.D."/>
        </authorList>
    </citation>
    <scope>NUCLEOTIDE SEQUENCE [LARGE SCALE GENOMIC DNA]</scope>
    <source>
        <strain evidence="1 2">LMG 29686</strain>
    </source>
</reference>
<organism evidence="1 2">
    <name type="scientific">Pedobacter petrophilus</name>
    <dbReference type="NCBI Taxonomy" id="1908241"/>
    <lineage>
        <taxon>Bacteria</taxon>
        <taxon>Pseudomonadati</taxon>
        <taxon>Bacteroidota</taxon>
        <taxon>Sphingobacteriia</taxon>
        <taxon>Sphingobacteriales</taxon>
        <taxon>Sphingobacteriaceae</taxon>
        <taxon>Pedobacter</taxon>
    </lineage>
</organism>
<dbReference type="RefSeq" id="WP_154283161.1">
    <property type="nucleotide sequence ID" value="NZ_JBHUJQ010000001.1"/>
</dbReference>
<dbReference type="OrthoDB" id="9768177at2"/>
<gene>
    <name evidence="1" type="ORF">GJU39_22040</name>
</gene>
<dbReference type="Proteomes" id="UP000487757">
    <property type="component" value="Unassembled WGS sequence"/>
</dbReference>
<accession>A0A7K0G543</accession>
<protein>
    <recommendedName>
        <fullName evidence="3">SusC/RagA family TonB-linked outer membrane protein</fullName>
    </recommendedName>
</protein>
<name>A0A7K0G543_9SPHI</name>
<keyword evidence="2" id="KW-1185">Reference proteome</keyword>
<evidence type="ECO:0000313" key="1">
    <source>
        <dbReference type="EMBL" id="MRX78762.1"/>
    </source>
</evidence>
<evidence type="ECO:0000313" key="2">
    <source>
        <dbReference type="Proteomes" id="UP000487757"/>
    </source>
</evidence>
<evidence type="ECO:0008006" key="3">
    <source>
        <dbReference type="Google" id="ProtNLM"/>
    </source>
</evidence>